<dbReference type="InterPro" id="IPR006076">
    <property type="entry name" value="FAD-dep_OxRdtase"/>
</dbReference>
<dbReference type="PANTHER" id="PTHR13847">
    <property type="entry name" value="SARCOSINE DEHYDROGENASE-RELATED"/>
    <property type="match status" value="1"/>
</dbReference>
<dbReference type="SUPFAM" id="SSF54373">
    <property type="entry name" value="FAD-linked reductases, C-terminal domain"/>
    <property type="match status" value="1"/>
</dbReference>
<dbReference type="SUPFAM" id="SSF51905">
    <property type="entry name" value="FAD/NAD(P)-binding domain"/>
    <property type="match status" value="1"/>
</dbReference>
<dbReference type="EMBL" id="LTAO01000036">
    <property type="protein sequence ID" value="KYG27588.1"/>
    <property type="molecule type" value="Genomic_DNA"/>
</dbReference>
<dbReference type="GO" id="GO:0005737">
    <property type="term" value="C:cytoplasm"/>
    <property type="evidence" value="ECO:0007669"/>
    <property type="project" value="TreeGrafter"/>
</dbReference>
<dbReference type="Proteomes" id="UP000075806">
    <property type="component" value="Unassembled WGS sequence"/>
</dbReference>
<comment type="similarity">
    <text evidence="2">Belongs to the DadA oxidoreductase family.</text>
</comment>
<evidence type="ECO:0000256" key="1">
    <source>
        <dbReference type="ARBA" id="ARBA00001974"/>
    </source>
</evidence>
<dbReference type="STRING" id="519424.AZF04_10355"/>
<dbReference type="Pfam" id="PF01266">
    <property type="entry name" value="DAO"/>
    <property type="match status" value="1"/>
</dbReference>
<keyword evidence="7" id="KW-1185">Reference proteome</keyword>
<accession>A0A162D0G1</accession>
<reference evidence="6" key="1">
    <citation type="submission" date="2016-02" db="EMBL/GenBank/DDBJ databases">
        <title>Genome sequence of Bacillus trypoxylicola KCTC 13244(T).</title>
        <authorList>
            <person name="Jeong H."/>
            <person name="Park S.-H."/>
            <person name="Choi S.-K."/>
        </authorList>
    </citation>
    <scope>NUCLEOTIDE SEQUENCE [LARGE SCALE GENOMIC DNA]</scope>
    <source>
        <strain evidence="6">KCTC 13244</strain>
    </source>
</reference>
<comment type="caution">
    <text evidence="6">The sequence shown here is derived from an EMBL/GenBank/DDBJ whole genome shotgun (WGS) entry which is preliminary data.</text>
</comment>
<sequence length="382" mass="41827">MGCCRLKKEHVVIVGGGILGASAAFHLTNLGAKVTIIDRDDLGKATNVAAGIICPWLSQRRNKAWYYLAHNGALYYRKLIEELKNGGELHTGYEQTGVLNIHHEEKRIDKIIEIANKRKESAPEIGEIEKLHPEQVAERWPFLKAPLYGAFMMRGAKVNGLELCQSLLRAAIKKGATFKKGAAAIKVTGNELTGVSVDGEFLQAEKVIVTTGAWGKEIFEPLGLQFNIEPQKAQLLDLQLNDDDTSNWPVIMAPSALYMMTSESGELLAGTTHENHVGFDINPTVEAFNEIVSKTMNVAPIVQKSKLKNQRVGFRPVAPNFLPILGEVPGYKRMYVANGLGSSGLTAGPFLGKQLAQLVLGMEVEIDLNLYQVNQAFGHEKG</sequence>
<dbReference type="OrthoDB" id="9805337at2"/>
<comment type="cofactor">
    <cofactor evidence="1">
        <name>FAD</name>
        <dbReference type="ChEBI" id="CHEBI:57692"/>
    </cofactor>
</comment>
<keyword evidence="4" id="KW-0560">Oxidoreductase</keyword>
<dbReference type="AlphaFoldDB" id="A0A162D0G1"/>
<dbReference type="Gene3D" id="3.50.50.60">
    <property type="entry name" value="FAD/NAD(P)-binding domain"/>
    <property type="match status" value="1"/>
</dbReference>
<dbReference type="InterPro" id="IPR036188">
    <property type="entry name" value="FAD/NAD-bd_sf"/>
</dbReference>
<proteinExistence type="inferred from homology"/>
<dbReference type="Gene3D" id="3.30.9.10">
    <property type="entry name" value="D-Amino Acid Oxidase, subunit A, domain 2"/>
    <property type="match status" value="1"/>
</dbReference>
<evidence type="ECO:0000256" key="2">
    <source>
        <dbReference type="ARBA" id="ARBA00009410"/>
    </source>
</evidence>
<dbReference type="PANTHER" id="PTHR13847:SF286">
    <property type="entry name" value="D-AMINO ACID DEHYDROGENASE"/>
    <property type="match status" value="1"/>
</dbReference>
<evidence type="ECO:0000259" key="5">
    <source>
        <dbReference type="Pfam" id="PF01266"/>
    </source>
</evidence>
<feature type="domain" description="FAD dependent oxidoreductase" evidence="5">
    <location>
        <begin position="10"/>
        <end position="358"/>
    </location>
</feature>
<evidence type="ECO:0000313" key="6">
    <source>
        <dbReference type="EMBL" id="KYG27588.1"/>
    </source>
</evidence>
<evidence type="ECO:0000256" key="4">
    <source>
        <dbReference type="ARBA" id="ARBA00023002"/>
    </source>
</evidence>
<dbReference type="GO" id="GO:0016491">
    <property type="term" value="F:oxidoreductase activity"/>
    <property type="evidence" value="ECO:0007669"/>
    <property type="project" value="UniProtKB-KW"/>
</dbReference>
<keyword evidence="3" id="KW-0285">Flavoprotein</keyword>
<organism evidence="6 7">
    <name type="scientific">Alkalihalobacillus trypoxylicola</name>
    <dbReference type="NCBI Taxonomy" id="519424"/>
    <lineage>
        <taxon>Bacteria</taxon>
        <taxon>Bacillati</taxon>
        <taxon>Bacillota</taxon>
        <taxon>Bacilli</taxon>
        <taxon>Bacillales</taxon>
        <taxon>Bacillaceae</taxon>
        <taxon>Alkalihalobacillus</taxon>
    </lineage>
</organism>
<name>A0A162D0G1_9BACI</name>
<evidence type="ECO:0000313" key="7">
    <source>
        <dbReference type="Proteomes" id="UP000075806"/>
    </source>
</evidence>
<protein>
    <submittedName>
        <fullName evidence="6">Oxidoreductase</fullName>
    </submittedName>
</protein>
<gene>
    <name evidence="6" type="ORF">AZF04_10355</name>
</gene>
<evidence type="ECO:0000256" key="3">
    <source>
        <dbReference type="ARBA" id="ARBA00022630"/>
    </source>
</evidence>